<evidence type="ECO:0000256" key="7">
    <source>
        <dbReference type="ARBA" id="ARBA00047942"/>
    </source>
</evidence>
<dbReference type="Gene3D" id="3.90.220.10">
    <property type="entry name" value="Adenine-n6-DNA-methyltransferase Taqi, Chain A, domain 2"/>
    <property type="match status" value="1"/>
</dbReference>
<dbReference type="Proteomes" id="UP001501510">
    <property type="component" value="Unassembled WGS sequence"/>
</dbReference>
<proteinExistence type="predicted"/>
<feature type="domain" description="Type II methyltransferase M.TaqI-like" evidence="8">
    <location>
        <begin position="299"/>
        <end position="467"/>
    </location>
</feature>
<keyword evidence="3" id="KW-0808">Transferase</keyword>
<evidence type="ECO:0000256" key="1">
    <source>
        <dbReference type="ARBA" id="ARBA00011900"/>
    </source>
</evidence>
<comment type="caution">
    <text evidence="10">The sequence shown here is derived from an EMBL/GenBank/DDBJ whole genome shotgun (WGS) entry which is preliminary data.</text>
</comment>
<dbReference type="Pfam" id="PF12950">
    <property type="entry name" value="TaqI_C"/>
    <property type="match status" value="1"/>
</dbReference>
<name>A0ABP3UQM4_9CLOT</name>
<evidence type="ECO:0000313" key="10">
    <source>
        <dbReference type="EMBL" id="GAA0740563.1"/>
    </source>
</evidence>
<keyword evidence="4" id="KW-0949">S-adenosyl-L-methionine</keyword>
<evidence type="ECO:0000313" key="11">
    <source>
        <dbReference type="Proteomes" id="UP001501510"/>
    </source>
</evidence>
<keyword evidence="5" id="KW-0680">Restriction system</keyword>
<dbReference type="Gene3D" id="3.40.50.150">
    <property type="entry name" value="Vaccinia Virus protein VP39"/>
    <property type="match status" value="1"/>
</dbReference>
<sequence length="755" mass="90209">MNKIGNKLFLTNMKKYHKNLAKIYLLFLNNNYDEFDICNITFLKRKSSYYDKNIRSIDEFCDRASFITLSKIIFIRLLEIYKKDCKFNNFSFIDKEKYIQSIILNKKLSNLFFENIKINDLYIKHIFEQNDIYEIINFKFNEKIKEYSQTSCLFNKKIEYNYNYIIRDIIEDIYKFEGFNDLKIIGNMYENIMNRKLKKSSGKFYTPSEIIDTAFNKDIYNVDIIANPYVTIADICCGSGYFLSKAYDILKDKFIDNIEKLGKKYKNKHYVVRKNGKNIRIGGMKYWTRSNIHNHIMKNCLYASDIDVFALQITFIILIFKDVNSFVDEVNIIKSNSLIKWENNYNFNEINSILNFKDDVIKKVELEKINDFWKRKFDIIIGNPPWVSLNRKQKQLIPKPMFQYYIDNYNVSTYSPNLFEFFFKRSIEKVKEGGVISLVIPANFKNNIQYSKFRYDILSKYSLKNLIFDIKFPYIIIDVMIITIKKVKDLNNIIKIKEKDDKEIYVKQNIYLNNKNYEFDKKEDFVSNIKEKIISDSKKLGDISTTFTGFIGLSKKIQKKKNHMNEVPVYRGRNIKKYLCSSNYYYEFKKDNLKGGTKDLRKLKSKYKILVRKTGENLVAAYDDTGFIIEQSLYGIVDLRKEFEYKYILAVLNSKLINWYYKNYLITNKNSTPQIKKYNLNRIPIKNCNIDTQLEIVSLVDELVFDLKRINHREKYKKNLLNKSIKSKINLLDDKILDIYNIKDTTIKNYIKDYN</sequence>
<dbReference type="InterPro" id="IPR050953">
    <property type="entry name" value="N4_N6_ade-DNA_methylase"/>
</dbReference>
<comment type="catalytic activity">
    <reaction evidence="7">
        <text>a 2'-deoxyadenosine in DNA + S-adenosyl-L-methionine = an N(6)-methyl-2'-deoxyadenosine in DNA + S-adenosyl-L-homocysteine + H(+)</text>
        <dbReference type="Rhea" id="RHEA:15197"/>
        <dbReference type="Rhea" id="RHEA-COMP:12418"/>
        <dbReference type="Rhea" id="RHEA-COMP:12419"/>
        <dbReference type="ChEBI" id="CHEBI:15378"/>
        <dbReference type="ChEBI" id="CHEBI:57856"/>
        <dbReference type="ChEBI" id="CHEBI:59789"/>
        <dbReference type="ChEBI" id="CHEBI:90615"/>
        <dbReference type="ChEBI" id="CHEBI:90616"/>
        <dbReference type="EC" id="2.1.1.72"/>
    </reaction>
</comment>
<dbReference type="RefSeq" id="WP_343761424.1">
    <property type="nucleotide sequence ID" value="NZ_BAAACG010000009.1"/>
</dbReference>
<dbReference type="Pfam" id="PF07669">
    <property type="entry name" value="Eco57I"/>
    <property type="match status" value="1"/>
</dbReference>
<keyword evidence="6" id="KW-0238">DNA-binding</keyword>
<reference evidence="11" key="1">
    <citation type="journal article" date="2019" name="Int. J. Syst. Evol. Microbiol.">
        <title>The Global Catalogue of Microorganisms (GCM) 10K type strain sequencing project: providing services to taxonomists for standard genome sequencing and annotation.</title>
        <authorList>
            <consortium name="The Broad Institute Genomics Platform"/>
            <consortium name="The Broad Institute Genome Sequencing Center for Infectious Disease"/>
            <person name="Wu L."/>
            <person name="Ma J."/>
        </authorList>
    </citation>
    <scope>NUCLEOTIDE SEQUENCE [LARGE SCALE GENOMIC DNA]</scope>
    <source>
        <strain evidence="11">JCM 1407</strain>
    </source>
</reference>
<dbReference type="InterPro" id="IPR023135">
    <property type="entry name" value="N6_DNA_MeTrfase_TaqI_C"/>
</dbReference>
<dbReference type="PRINTS" id="PR00507">
    <property type="entry name" value="N12N6MTFRASE"/>
</dbReference>
<dbReference type="PANTHER" id="PTHR33841:SF6">
    <property type="entry name" value="TYPE II METHYLTRANSFERASE M.HINDII"/>
    <property type="match status" value="1"/>
</dbReference>
<protein>
    <recommendedName>
        <fullName evidence="1">site-specific DNA-methyltransferase (adenine-specific)</fullName>
        <ecNumber evidence="1">2.1.1.72</ecNumber>
    </recommendedName>
</protein>
<organism evidence="10 11">
    <name type="scientific">Clostridium oceanicum</name>
    <dbReference type="NCBI Taxonomy" id="1543"/>
    <lineage>
        <taxon>Bacteria</taxon>
        <taxon>Bacillati</taxon>
        <taxon>Bacillota</taxon>
        <taxon>Clostridia</taxon>
        <taxon>Eubacteriales</taxon>
        <taxon>Clostridiaceae</taxon>
        <taxon>Clostridium</taxon>
    </lineage>
</organism>
<accession>A0ABP3UQM4</accession>
<evidence type="ECO:0000256" key="2">
    <source>
        <dbReference type="ARBA" id="ARBA00022603"/>
    </source>
</evidence>
<dbReference type="PANTHER" id="PTHR33841">
    <property type="entry name" value="DNA METHYLTRANSFERASE YEEA-RELATED"/>
    <property type="match status" value="1"/>
</dbReference>
<dbReference type="InterPro" id="IPR025931">
    <property type="entry name" value="TaqI_C"/>
</dbReference>
<dbReference type="InterPro" id="IPR011639">
    <property type="entry name" value="MethylTrfase_TaqI-like_dom"/>
</dbReference>
<gene>
    <name evidence="10" type="ORF">GCM10008906_20720</name>
</gene>
<dbReference type="SUPFAM" id="SSF53335">
    <property type="entry name" value="S-adenosyl-L-methionine-dependent methyltransferases"/>
    <property type="match status" value="1"/>
</dbReference>
<evidence type="ECO:0000256" key="4">
    <source>
        <dbReference type="ARBA" id="ARBA00022691"/>
    </source>
</evidence>
<feature type="domain" description="TaqI-like C-terminal specificity" evidence="9">
    <location>
        <begin position="568"/>
        <end position="685"/>
    </location>
</feature>
<evidence type="ECO:0000256" key="6">
    <source>
        <dbReference type="ARBA" id="ARBA00023125"/>
    </source>
</evidence>
<dbReference type="InterPro" id="IPR002052">
    <property type="entry name" value="DNA_methylase_N6_adenine_CS"/>
</dbReference>
<dbReference type="EMBL" id="BAAACG010000009">
    <property type="protein sequence ID" value="GAA0740563.1"/>
    <property type="molecule type" value="Genomic_DNA"/>
</dbReference>
<evidence type="ECO:0000256" key="5">
    <source>
        <dbReference type="ARBA" id="ARBA00022747"/>
    </source>
</evidence>
<dbReference type="SUPFAM" id="SSF116734">
    <property type="entry name" value="DNA methylase specificity domain"/>
    <property type="match status" value="1"/>
</dbReference>
<keyword evidence="2" id="KW-0489">Methyltransferase</keyword>
<evidence type="ECO:0000259" key="8">
    <source>
        <dbReference type="Pfam" id="PF07669"/>
    </source>
</evidence>
<dbReference type="PROSITE" id="PS00092">
    <property type="entry name" value="N6_MTASE"/>
    <property type="match status" value="1"/>
</dbReference>
<keyword evidence="11" id="KW-1185">Reference proteome</keyword>
<dbReference type="EC" id="2.1.1.72" evidence="1"/>
<dbReference type="InterPro" id="IPR029063">
    <property type="entry name" value="SAM-dependent_MTases_sf"/>
</dbReference>
<evidence type="ECO:0000259" key="9">
    <source>
        <dbReference type="Pfam" id="PF12950"/>
    </source>
</evidence>
<evidence type="ECO:0000256" key="3">
    <source>
        <dbReference type="ARBA" id="ARBA00022679"/>
    </source>
</evidence>